<evidence type="ECO:0000313" key="4">
    <source>
        <dbReference type="Proteomes" id="UP000054558"/>
    </source>
</evidence>
<dbReference type="InterPro" id="IPR001128">
    <property type="entry name" value="Cyt_P450"/>
</dbReference>
<dbReference type="OMA" id="AYMVGRC"/>
<organism evidence="3 4">
    <name type="scientific">Klebsormidium nitens</name>
    <name type="common">Green alga</name>
    <name type="synonym">Ulothrix nitens</name>
    <dbReference type="NCBI Taxonomy" id="105231"/>
    <lineage>
        <taxon>Eukaryota</taxon>
        <taxon>Viridiplantae</taxon>
        <taxon>Streptophyta</taxon>
        <taxon>Klebsormidiophyceae</taxon>
        <taxon>Klebsormidiales</taxon>
        <taxon>Klebsormidiaceae</taxon>
        <taxon>Klebsormidium</taxon>
    </lineage>
</organism>
<dbReference type="InterPro" id="IPR036396">
    <property type="entry name" value="Cyt_P450_sf"/>
</dbReference>
<evidence type="ECO:0000256" key="1">
    <source>
        <dbReference type="ARBA" id="ARBA00010617"/>
    </source>
</evidence>
<dbReference type="GO" id="GO:0016705">
    <property type="term" value="F:oxidoreductase activity, acting on paired donors, with incorporation or reduction of molecular oxygen"/>
    <property type="evidence" value="ECO:0007669"/>
    <property type="project" value="InterPro"/>
</dbReference>
<dbReference type="STRING" id="105231.A0A1Y1I1T1"/>
<feature type="binding site" description="axial binding residue" evidence="2">
    <location>
        <position position="484"/>
    </location>
    <ligand>
        <name>heme</name>
        <dbReference type="ChEBI" id="CHEBI:30413"/>
    </ligand>
    <ligandPart>
        <name>Fe</name>
        <dbReference type="ChEBI" id="CHEBI:18248"/>
    </ligandPart>
</feature>
<keyword evidence="2" id="KW-0408">Iron</keyword>
<dbReference type="PRINTS" id="PR00385">
    <property type="entry name" value="P450"/>
</dbReference>
<dbReference type="InterPro" id="IPR002401">
    <property type="entry name" value="Cyt_P450_E_grp-I"/>
</dbReference>
<keyword evidence="2" id="KW-0349">Heme</keyword>
<dbReference type="PANTHER" id="PTHR24305:SF166">
    <property type="entry name" value="CYTOCHROME P450 12A4, MITOCHONDRIAL-RELATED"/>
    <property type="match status" value="1"/>
</dbReference>
<dbReference type="Pfam" id="PF00067">
    <property type="entry name" value="p450"/>
    <property type="match status" value="1"/>
</dbReference>
<keyword evidence="4" id="KW-1185">Reference proteome</keyword>
<dbReference type="GO" id="GO:0020037">
    <property type="term" value="F:heme binding"/>
    <property type="evidence" value="ECO:0007669"/>
    <property type="project" value="InterPro"/>
</dbReference>
<dbReference type="GO" id="GO:0005506">
    <property type="term" value="F:iron ion binding"/>
    <property type="evidence" value="ECO:0007669"/>
    <property type="project" value="InterPro"/>
</dbReference>
<dbReference type="SUPFAM" id="SSF48264">
    <property type="entry name" value="Cytochrome P450"/>
    <property type="match status" value="1"/>
</dbReference>
<protein>
    <submittedName>
        <fullName evidence="3">Cytochrome p450</fullName>
    </submittedName>
</protein>
<proteinExistence type="inferred from homology"/>
<dbReference type="PRINTS" id="PR00463">
    <property type="entry name" value="EP450I"/>
</dbReference>
<dbReference type="AlphaFoldDB" id="A0A1Y1I1T1"/>
<comment type="similarity">
    <text evidence="1">Belongs to the cytochrome P450 family.</text>
</comment>
<reference evidence="3 4" key="1">
    <citation type="journal article" date="2014" name="Nat. Commun.">
        <title>Klebsormidium flaccidum genome reveals primary factors for plant terrestrial adaptation.</title>
        <authorList>
            <person name="Hori K."/>
            <person name="Maruyama F."/>
            <person name="Fujisawa T."/>
            <person name="Togashi T."/>
            <person name="Yamamoto N."/>
            <person name="Seo M."/>
            <person name="Sato S."/>
            <person name="Yamada T."/>
            <person name="Mori H."/>
            <person name="Tajima N."/>
            <person name="Moriyama T."/>
            <person name="Ikeuchi M."/>
            <person name="Watanabe M."/>
            <person name="Wada H."/>
            <person name="Kobayashi K."/>
            <person name="Saito M."/>
            <person name="Masuda T."/>
            <person name="Sasaki-Sekimoto Y."/>
            <person name="Mashiguchi K."/>
            <person name="Awai K."/>
            <person name="Shimojima M."/>
            <person name="Masuda S."/>
            <person name="Iwai M."/>
            <person name="Nobusawa T."/>
            <person name="Narise T."/>
            <person name="Kondo S."/>
            <person name="Saito H."/>
            <person name="Sato R."/>
            <person name="Murakawa M."/>
            <person name="Ihara Y."/>
            <person name="Oshima-Yamada Y."/>
            <person name="Ohtaka K."/>
            <person name="Satoh M."/>
            <person name="Sonobe K."/>
            <person name="Ishii M."/>
            <person name="Ohtani R."/>
            <person name="Kanamori-Sato M."/>
            <person name="Honoki R."/>
            <person name="Miyazaki D."/>
            <person name="Mochizuki H."/>
            <person name="Umetsu J."/>
            <person name="Higashi K."/>
            <person name="Shibata D."/>
            <person name="Kamiya Y."/>
            <person name="Sato N."/>
            <person name="Nakamura Y."/>
            <person name="Tabata S."/>
            <person name="Ida S."/>
            <person name="Kurokawa K."/>
            <person name="Ohta H."/>
        </authorList>
    </citation>
    <scope>NUCLEOTIDE SEQUENCE [LARGE SCALE GENOMIC DNA]</scope>
    <source>
        <strain evidence="3 4">NIES-2285</strain>
    </source>
</reference>
<accession>A0A1Y1I1T1</accession>
<sequence length="537" mass="58450">METNGAAAENISVSGDGWWPDVANLGRALESLTGLVSGPGPGDTELVQALLAVSWKMQVRSLQNAVETAQDAATRVQNLLTPVAPGLPPGPSGDAALAMAGDPLRFIEDTTRQYGGFAGFKLAGENVVLVSDPKLAKEIMIDQSSIFIKSGTALFPGSSLAGNGLLVSDGDVWKRQRRLSNPAFRRAAVDTYGKAMVDLTNEMLDSEWRPPANRDLFEDFKLLTLRIVVSALFGNSGKEGMEEVVPAITAAFEFFQRRATSMLIVPEWFPTPDNVQYTLSVEKLDRAIYRLINDRRKLLASASKGDAGTEGRFRDLLTQYLQVRDDDGTAMDDQSLRDELMTLMIAGQETSAILLSWACLFLAQHPHMQERIAKEVDDVVGGADVSSAHAGKLKYTEAVVLETMRLTPPAWIIGRCACAATRLGGYDLPAKTTALISLYNLHRDPKHWPRAESFDPDRWLPGGDAKPPKDNESYWPYGAGPRVCIGEGFAMMEGILVLATIFRRRKLAVPSGGRIAQPQPVITLRPDGPVTLNISSR</sequence>
<dbReference type="PANTHER" id="PTHR24305">
    <property type="entry name" value="CYTOCHROME P450"/>
    <property type="match status" value="1"/>
</dbReference>
<dbReference type="OrthoDB" id="1470350at2759"/>
<gene>
    <name evidence="3" type="ORF">KFL_001880250</name>
</gene>
<evidence type="ECO:0000256" key="2">
    <source>
        <dbReference type="PIRSR" id="PIRSR602401-1"/>
    </source>
</evidence>
<dbReference type="GO" id="GO:0004497">
    <property type="term" value="F:monooxygenase activity"/>
    <property type="evidence" value="ECO:0007669"/>
    <property type="project" value="InterPro"/>
</dbReference>
<dbReference type="Proteomes" id="UP000054558">
    <property type="component" value="Unassembled WGS sequence"/>
</dbReference>
<keyword evidence="2" id="KW-0479">Metal-binding</keyword>
<dbReference type="CDD" id="cd20620">
    <property type="entry name" value="CYP132-like"/>
    <property type="match status" value="1"/>
</dbReference>
<dbReference type="InterPro" id="IPR050121">
    <property type="entry name" value="Cytochrome_P450_monoxygenase"/>
</dbReference>
<comment type="cofactor">
    <cofactor evidence="2">
        <name>heme</name>
        <dbReference type="ChEBI" id="CHEBI:30413"/>
    </cofactor>
</comment>
<name>A0A1Y1I1T1_KLENI</name>
<evidence type="ECO:0000313" key="3">
    <source>
        <dbReference type="EMBL" id="GAQ84433.1"/>
    </source>
</evidence>
<dbReference type="EMBL" id="DF237137">
    <property type="protein sequence ID" value="GAQ84433.1"/>
    <property type="molecule type" value="Genomic_DNA"/>
</dbReference>
<dbReference type="Gene3D" id="1.10.630.10">
    <property type="entry name" value="Cytochrome P450"/>
    <property type="match status" value="1"/>
</dbReference>